<proteinExistence type="predicted"/>
<protein>
    <submittedName>
        <fullName evidence="1">Uncharacterized protein</fullName>
    </submittedName>
</protein>
<dbReference type="AlphaFoldDB" id="A0A843SAM9"/>
<dbReference type="RefSeq" id="WP_152806642.1">
    <property type="nucleotide sequence ID" value="NZ_WHUF01000004.1"/>
</dbReference>
<sequence length="122" mass="13892">MKHENISKPYFTQEQVDVAIAATPDHVDDPDCPCDPNNEAEVRTFWSKATMTFPDNHPRQKGPPFSPEEIETIVAAAPDYVDDPDCPYDQTNEAEVIAYWSKAKLVMPGEHQFQQNKDKKRS</sequence>
<dbReference type="EMBL" id="WHUF01000004">
    <property type="protein sequence ID" value="MQA21279.1"/>
    <property type="molecule type" value="Genomic_DNA"/>
</dbReference>
<reference evidence="1 2" key="1">
    <citation type="submission" date="2019-10" db="EMBL/GenBank/DDBJ databases">
        <title>Two novel species isolated from a subtropical stream in China.</title>
        <authorList>
            <person name="Lu H."/>
        </authorList>
    </citation>
    <scope>NUCLEOTIDE SEQUENCE [LARGE SCALE GENOMIC DNA]</scope>
    <source>
        <strain evidence="1 2">FT103W</strain>
    </source>
</reference>
<name>A0A843SAM9_9BURK</name>
<keyword evidence="2" id="KW-1185">Reference proteome</keyword>
<evidence type="ECO:0000313" key="1">
    <source>
        <dbReference type="EMBL" id="MQA21279.1"/>
    </source>
</evidence>
<gene>
    <name evidence="1" type="ORF">GEV01_17300</name>
</gene>
<accession>A0A843SAM9</accession>
<evidence type="ECO:0000313" key="2">
    <source>
        <dbReference type="Proteomes" id="UP000444318"/>
    </source>
</evidence>
<comment type="caution">
    <text evidence="1">The sequence shown here is derived from an EMBL/GenBank/DDBJ whole genome shotgun (WGS) entry which is preliminary data.</text>
</comment>
<organism evidence="1 2">
    <name type="scientific">Rugamonas rivuli</name>
    <dbReference type="NCBI Taxonomy" id="2743358"/>
    <lineage>
        <taxon>Bacteria</taxon>
        <taxon>Pseudomonadati</taxon>
        <taxon>Pseudomonadota</taxon>
        <taxon>Betaproteobacteria</taxon>
        <taxon>Burkholderiales</taxon>
        <taxon>Oxalobacteraceae</taxon>
        <taxon>Telluria group</taxon>
        <taxon>Rugamonas</taxon>
    </lineage>
</organism>
<dbReference type="Proteomes" id="UP000444318">
    <property type="component" value="Unassembled WGS sequence"/>
</dbReference>